<keyword evidence="7" id="KW-1185">Reference proteome</keyword>
<dbReference type="PROSITE" id="PS50011">
    <property type="entry name" value="PROTEIN_KINASE_DOM"/>
    <property type="match status" value="1"/>
</dbReference>
<dbReference type="PROSITE" id="PS00108">
    <property type="entry name" value="PROTEIN_KINASE_ST"/>
    <property type="match status" value="1"/>
</dbReference>
<dbReference type="Gene3D" id="1.10.510.10">
    <property type="entry name" value="Transferase(Phosphotransferase) domain 1"/>
    <property type="match status" value="1"/>
</dbReference>
<comment type="catalytic activity">
    <reaction evidence="3">
        <text>L-seryl-[protein] + ATP = O-phospho-L-seryl-[protein] + ADP + H(+)</text>
        <dbReference type="Rhea" id="RHEA:17989"/>
        <dbReference type="Rhea" id="RHEA-COMP:9863"/>
        <dbReference type="Rhea" id="RHEA-COMP:11604"/>
        <dbReference type="ChEBI" id="CHEBI:15378"/>
        <dbReference type="ChEBI" id="CHEBI:29999"/>
        <dbReference type="ChEBI" id="CHEBI:30616"/>
        <dbReference type="ChEBI" id="CHEBI:83421"/>
        <dbReference type="ChEBI" id="CHEBI:456216"/>
    </reaction>
</comment>
<evidence type="ECO:0000259" key="5">
    <source>
        <dbReference type="PROSITE" id="PS50011"/>
    </source>
</evidence>
<reference evidence="6" key="1">
    <citation type="journal article" date="2017" name="Nature">
        <title>The genome of Chenopodium quinoa.</title>
        <authorList>
            <person name="Jarvis D.E."/>
            <person name="Ho Y.S."/>
            <person name="Lightfoot D.J."/>
            <person name="Schmoeckel S.M."/>
            <person name="Li B."/>
            <person name="Borm T.J.A."/>
            <person name="Ohyanagi H."/>
            <person name="Mineta K."/>
            <person name="Michell C.T."/>
            <person name="Saber N."/>
            <person name="Kharbatia N.M."/>
            <person name="Rupper R.R."/>
            <person name="Sharp A.R."/>
            <person name="Dally N."/>
            <person name="Boughton B.A."/>
            <person name="Woo Y.H."/>
            <person name="Gao G."/>
            <person name="Schijlen E.G.W.M."/>
            <person name="Guo X."/>
            <person name="Momin A.A."/>
            <person name="Negrao S."/>
            <person name="Al-Babili S."/>
            <person name="Gehring C."/>
            <person name="Roessner U."/>
            <person name="Jung C."/>
            <person name="Murphy K."/>
            <person name="Arold S.T."/>
            <person name="Gojobori T."/>
            <person name="van der Linden C.G."/>
            <person name="van Loo E.N."/>
            <person name="Jellen E.N."/>
            <person name="Maughan P.J."/>
            <person name="Tester M."/>
        </authorList>
    </citation>
    <scope>NUCLEOTIDE SEQUENCE [LARGE SCALE GENOMIC DNA]</scope>
    <source>
        <strain evidence="6">cv. PI 614886</strain>
    </source>
</reference>
<dbReference type="InterPro" id="IPR000719">
    <property type="entry name" value="Prot_kinase_dom"/>
</dbReference>
<keyword evidence="1" id="KW-0547">Nucleotide-binding</keyword>
<dbReference type="Gene3D" id="3.30.200.20">
    <property type="entry name" value="Phosphorylase Kinase, domain 1"/>
    <property type="match status" value="1"/>
</dbReference>
<dbReference type="GO" id="GO:0004674">
    <property type="term" value="F:protein serine/threonine kinase activity"/>
    <property type="evidence" value="ECO:0007669"/>
    <property type="project" value="TreeGrafter"/>
</dbReference>
<feature type="domain" description="Protein kinase" evidence="5">
    <location>
        <begin position="135"/>
        <end position="452"/>
    </location>
</feature>
<dbReference type="Pfam" id="PF00069">
    <property type="entry name" value="Pkinase"/>
    <property type="match status" value="1"/>
</dbReference>
<evidence type="ECO:0000256" key="3">
    <source>
        <dbReference type="ARBA" id="ARBA00047558"/>
    </source>
</evidence>
<organism evidence="6 7">
    <name type="scientific">Chenopodium quinoa</name>
    <name type="common">Quinoa</name>
    <dbReference type="NCBI Taxonomy" id="63459"/>
    <lineage>
        <taxon>Eukaryota</taxon>
        <taxon>Viridiplantae</taxon>
        <taxon>Streptophyta</taxon>
        <taxon>Embryophyta</taxon>
        <taxon>Tracheophyta</taxon>
        <taxon>Spermatophyta</taxon>
        <taxon>Magnoliopsida</taxon>
        <taxon>eudicotyledons</taxon>
        <taxon>Gunneridae</taxon>
        <taxon>Pentapetalae</taxon>
        <taxon>Caryophyllales</taxon>
        <taxon>Chenopodiaceae</taxon>
        <taxon>Chenopodioideae</taxon>
        <taxon>Atripliceae</taxon>
        <taxon>Chenopodium</taxon>
    </lineage>
</organism>
<dbReference type="InterPro" id="IPR008271">
    <property type="entry name" value="Ser/Thr_kinase_AS"/>
</dbReference>
<dbReference type="FunFam" id="1.10.510.10:FF:000084">
    <property type="entry name" value="Wall-associated receptor kinase 2"/>
    <property type="match status" value="1"/>
</dbReference>
<dbReference type="OMA" id="WFDIDEC"/>
<evidence type="ECO:0000256" key="1">
    <source>
        <dbReference type="ARBA" id="ARBA00022741"/>
    </source>
</evidence>
<evidence type="ECO:0000313" key="7">
    <source>
        <dbReference type="Proteomes" id="UP000596660"/>
    </source>
</evidence>
<accession>A0A803M5P0</accession>
<keyword evidence="2" id="KW-0067">ATP-binding</keyword>
<dbReference type="InterPro" id="IPR045274">
    <property type="entry name" value="WAK-like"/>
</dbReference>
<dbReference type="GO" id="GO:0005886">
    <property type="term" value="C:plasma membrane"/>
    <property type="evidence" value="ECO:0007669"/>
    <property type="project" value="TreeGrafter"/>
</dbReference>
<protein>
    <recommendedName>
        <fullName evidence="5">Protein kinase domain-containing protein</fullName>
    </recommendedName>
</protein>
<proteinExistence type="predicted"/>
<dbReference type="Gramene" id="AUR62023763-RA">
    <property type="protein sequence ID" value="AUR62023763-RA:cds"/>
    <property type="gene ID" value="AUR62023763"/>
</dbReference>
<sequence length="454" mass="51195">MTNCAELGDVIDGECSGVGCCQASIPGGVNNVQVILDSFHNHSSVHTFNPCNAAFPVAKDAYTFYRWSLNQPVEYWKSLRLPVVLNWTIGRKNCTVVKEDGSCLCKENTVCYDPVHEFGYRCNCTDGYSGNPYHPRGCTGVGGGIITLLLFGFLLHFKREETKTRKIRESFFRQNGGLLLHEKLLGREVDTLKIFTMQELEAACNNFSDENIIGKGGFGVVYKVNNRHVVKLLGCELPLSVYEFINNGTLYDHLNDPAKASILKWNVRLNIASEVANVLSYLHTTISTPIIHRDIKSMNILLDESYTAKVTDFGASRLIPPDKTQFSTMVLGTRGYLDPEYMQTGELTEKSDVYSFGVVLLELLTREKAIISNVRSEAERLLTMHFFLNIKEGRLLDILDINIVKERTIEEIQQMANLARWCLMLKGEERPTMKEVAMELETIKRKGSHIALEE</sequence>
<dbReference type="AlphaFoldDB" id="A0A803M5P0"/>
<dbReference type="InterPro" id="IPR011009">
    <property type="entry name" value="Kinase-like_dom_sf"/>
</dbReference>
<reference evidence="6" key="2">
    <citation type="submission" date="2021-03" db="UniProtKB">
        <authorList>
            <consortium name="EnsemblPlants"/>
        </authorList>
    </citation>
    <scope>IDENTIFICATION</scope>
</reference>
<evidence type="ECO:0000313" key="6">
    <source>
        <dbReference type="EnsemblPlants" id="AUR62023763-RA:cds"/>
    </source>
</evidence>
<dbReference type="PANTHER" id="PTHR27005:SF468">
    <property type="entry name" value="OS01G0310500 PROTEIN"/>
    <property type="match status" value="1"/>
</dbReference>
<dbReference type="SMART" id="SM00220">
    <property type="entry name" value="S_TKc"/>
    <property type="match status" value="1"/>
</dbReference>
<evidence type="ECO:0000256" key="2">
    <source>
        <dbReference type="ARBA" id="ARBA00022840"/>
    </source>
</evidence>
<dbReference type="EnsemblPlants" id="AUR62023763-RA">
    <property type="protein sequence ID" value="AUR62023763-RA:cds"/>
    <property type="gene ID" value="AUR62023763"/>
</dbReference>
<dbReference type="SUPFAM" id="SSF56112">
    <property type="entry name" value="Protein kinase-like (PK-like)"/>
    <property type="match status" value="1"/>
</dbReference>
<dbReference type="PANTHER" id="PTHR27005">
    <property type="entry name" value="WALL-ASSOCIATED RECEPTOR KINASE-LIKE 21"/>
    <property type="match status" value="1"/>
</dbReference>
<dbReference type="GO" id="GO:0005524">
    <property type="term" value="F:ATP binding"/>
    <property type="evidence" value="ECO:0007669"/>
    <property type="project" value="UniProtKB-KW"/>
</dbReference>
<comment type="catalytic activity">
    <reaction evidence="4">
        <text>L-threonyl-[protein] + ATP = O-phospho-L-threonyl-[protein] + ADP + H(+)</text>
        <dbReference type="Rhea" id="RHEA:46608"/>
        <dbReference type="Rhea" id="RHEA-COMP:11060"/>
        <dbReference type="Rhea" id="RHEA-COMP:11605"/>
        <dbReference type="ChEBI" id="CHEBI:15378"/>
        <dbReference type="ChEBI" id="CHEBI:30013"/>
        <dbReference type="ChEBI" id="CHEBI:30616"/>
        <dbReference type="ChEBI" id="CHEBI:61977"/>
        <dbReference type="ChEBI" id="CHEBI:456216"/>
    </reaction>
</comment>
<dbReference type="GO" id="GO:0007166">
    <property type="term" value="P:cell surface receptor signaling pathway"/>
    <property type="evidence" value="ECO:0007669"/>
    <property type="project" value="InterPro"/>
</dbReference>
<dbReference type="Proteomes" id="UP000596660">
    <property type="component" value="Unplaced"/>
</dbReference>
<name>A0A803M5P0_CHEQI</name>
<evidence type="ECO:0000256" key="4">
    <source>
        <dbReference type="ARBA" id="ARBA00047951"/>
    </source>
</evidence>